<comment type="caution">
    <text evidence="1">The sequence shown here is derived from an EMBL/GenBank/DDBJ whole genome shotgun (WGS) entry which is preliminary data.</text>
</comment>
<proteinExistence type="predicted"/>
<evidence type="ECO:0000313" key="1">
    <source>
        <dbReference type="EMBL" id="KAG8005195.1"/>
    </source>
</evidence>
<gene>
    <name evidence="1" type="ORF">GBF38_011155</name>
</gene>
<accession>A0ACB7ESJ7</accession>
<feature type="non-terminal residue" evidence="1">
    <location>
        <position position="1"/>
    </location>
</feature>
<dbReference type="Proteomes" id="UP000805704">
    <property type="component" value="Chromosome 23"/>
</dbReference>
<keyword evidence="2" id="KW-1185">Reference proteome</keyword>
<reference evidence="1" key="1">
    <citation type="submission" date="2020-04" db="EMBL/GenBank/DDBJ databases">
        <title>A chromosome-scale assembly and high-density genetic map of the yellow drum (Nibea albiflora) genome.</title>
        <authorList>
            <person name="Xu D."/>
            <person name="Zhang W."/>
            <person name="Chen R."/>
            <person name="Tan P."/>
            <person name="Wang L."/>
            <person name="Song H."/>
            <person name="Tian L."/>
            <person name="Zhu Q."/>
            <person name="Wang B."/>
        </authorList>
    </citation>
    <scope>NUCLEOTIDE SEQUENCE</scope>
    <source>
        <strain evidence="1">ZJHYS-2018</strain>
    </source>
</reference>
<sequence length="84" mass="9494">LLCRVDTCVNCHVTRGATVCADSPDSRPSDTGLGNKPRYSRAQVFHYEEHNERVQTWRDRQANGEGLVSESTPVEHLPYPLMTH</sequence>
<dbReference type="EMBL" id="CM024811">
    <property type="protein sequence ID" value="KAG8005195.1"/>
    <property type="molecule type" value="Genomic_DNA"/>
</dbReference>
<name>A0ACB7ESJ7_NIBAL</name>
<organism evidence="1 2">
    <name type="scientific">Nibea albiflora</name>
    <name type="common">Yellow drum</name>
    <name type="synonym">Corvina albiflora</name>
    <dbReference type="NCBI Taxonomy" id="240163"/>
    <lineage>
        <taxon>Eukaryota</taxon>
        <taxon>Metazoa</taxon>
        <taxon>Chordata</taxon>
        <taxon>Craniata</taxon>
        <taxon>Vertebrata</taxon>
        <taxon>Euteleostomi</taxon>
        <taxon>Actinopterygii</taxon>
        <taxon>Neopterygii</taxon>
        <taxon>Teleostei</taxon>
        <taxon>Neoteleostei</taxon>
        <taxon>Acanthomorphata</taxon>
        <taxon>Eupercaria</taxon>
        <taxon>Sciaenidae</taxon>
        <taxon>Nibea</taxon>
    </lineage>
</organism>
<evidence type="ECO:0000313" key="2">
    <source>
        <dbReference type="Proteomes" id="UP000805704"/>
    </source>
</evidence>
<protein>
    <submittedName>
        <fullName evidence="1">Uncharacterized protein</fullName>
    </submittedName>
</protein>